<comment type="caution">
    <text evidence="8">The sequence shown here is derived from an EMBL/GenBank/DDBJ whole genome shotgun (WGS) entry which is preliminary data.</text>
</comment>
<dbReference type="InterPro" id="IPR045569">
    <property type="entry name" value="Metalloprtase-TldD/E_C"/>
</dbReference>
<evidence type="ECO:0000256" key="3">
    <source>
        <dbReference type="ARBA" id="ARBA00022801"/>
    </source>
</evidence>
<evidence type="ECO:0000313" key="8">
    <source>
        <dbReference type="EMBL" id="HIT50445.1"/>
    </source>
</evidence>
<feature type="domain" description="Metalloprotease TldD/E C-terminal" evidence="6">
    <location>
        <begin position="225"/>
        <end position="456"/>
    </location>
</feature>
<dbReference type="GO" id="GO:0005829">
    <property type="term" value="C:cytosol"/>
    <property type="evidence" value="ECO:0007669"/>
    <property type="project" value="TreeGrafter"/>
</dbReference>
<keyword evidence="3" id="KW-0378">Hydrolase</keyword>
<evidence type="ECO:0000313" key="9">
    <source>
        <dbReference type="Proteomes" id="UP000886758"/>
    </source>
</evidence>
<dbReference type="Pfam" id="PF01523">
    <property type="entry name" value="PmbA_TldD_1st"/>
    <property type="match status" value="1"/>
</dbReference>
<dbReference type="SUPFAM" id="SSF111283">
    <property type="entry name" value="Putative modulator of DNA gyrase, PmbA/TldD"/>
    <property type="match status" value="1"/>
</dbReference>
<name>A0A9D1GRW8_9MOLU</name>
<keyword evidence="2" id="KW-0645">Protease</keyword>
<dbReference type="InterPro" id="IPR035068">
    <property type="entry name" value="TldD/PmbA_N"/>
</dbReference>
<evidence type="ECO:0000259" key="6">
    <source>
        <dbReference type="Pfam" id="PF19289"/>
    </source>
</evidence>
<reference evidence="8" key="1">
    <citation type="submission" date="2020-10" db="EMBL/GenBank/DDBJ databases">
        <authorList>
            <person name="Gilroy R."/>
        </authorList>
    </citation>
    <scope>NUCLEOTIDE SEQUENCE</scope>
    <source>
        <strain evidence="8">ChiW17-6978</strain>
    </source>
</reference>
<evidence type="ECO:0000256" key="4">
    <source>
        <dbReference type="ARBA" id="ARBA00023049"/>
    </source>
</evidence>
<sequence length="459" mass="50070">MLTKDEIGKILVEACSTGADFAELYFEDTTVSNVRIIQDKVDESSATNLYGCGLRVLKDMEEAYGYTNDTSFDGLWQLAQNLKQNYHSKPLISAVSFQEQQRTDHTTFGSLAVDYDQLCATLKQIAKTILAYDSRMIQAAATYQGQLQKITVCNTNGVFANDTRFIQRIAAQAVSKDENSMQSGFDSYGGNFDFKALMDYDYDEFAKKIAQTAITMLTAKEMKGGVYDVVIHNAFGGVIFHEACGHSLEATSVAKKLSVFSDKLGEKIASDVVTAIDDGTIANEWGSQNIDDEGNPQQKRVLIENGILKSYMIDMRNARRMKMPSTGSGRRQSYRFSPTSRMSNTYIANGSSTFEEIIQNTKYGLFAKSMGGGSVNPATGEYNFSVSEGYLIEDGKITEPVRGATLIGNGKDTLLKIDMVADNLSLGYGMCGSLSGSIPACVGQPTIRVKAMTVGGKGE</sequence>
<evidence type="ECO:0000256" key="2">
    <source>
        <dbReference type="ARBA" id="ARBA00022670"/>
    </source>
</evidence>
<dbReference type="AlphaFoldDB" id="A0A9D1GRW8"/>
<evidence type="ECO:0000259" key="7">
    <source>
        <dbReference type="Pfam" id="PF19290"/>
    </source>
</evidence>
<dbReference type="InterPro" id="IPR002510">
    <property type="entry name" value="Metalloprtase-TldD/E_N"/>
</dbReference>
<organism evidence="8 9">
    <name type="scientific">Candidatus Pelethenecus faecipullorum</name>
    <dbReference type="NCBI Taxonomy" id="2840900"/>
    <lineage>
        <taxon>Bacteria</taxon>
        <taxon>Bacillati</taxon>
        <taxon>Mycoplasmatota</taxon>
        <taxon>Mollicutes</taxon>
        <taxon>Candidatus Pelethenecus</taxon>
    </lineage>
</organism>
<dbReference type="PIRSF" id="PIRSF004919">
    <property type="entry name" value="TldD"/>
    <property type="match status" value="1"/>
</dbReference>
<feature type="domain" description="Metalloprotease TldD/E central" evidence="7">
    <location>
        <begin position="112"/>
        <end position="217"/>
    </location>
</feature>
<accession>A0A9D1GRW8</accession>
<dbReference type="PANTHER" id="PTHR30624">
    <property type="entry name" value="UNCHARACTERIZED PROTEIN TLDD AND PMBA"/>
    <property type="match status" value="1"/>
</dbReference>
<dbReference type="Pfam" id="PF19290">
    <property type="entry name" value="PmbA_TldD_2nd"/>
    <property type="match status" value="1"/>
</dbReference>
<gene>
    <name evidence="8" type="ORF">IAD46_05400</name>
</gene>
<dbReference type="InterPro" id="IPR045570">
    <property type="entry name" value="Metalloprtase-TldD/E_cen_dom"/>
</dbReference>
<proteinExistence type="inferred from homology"/>
<comment type="similarity">
    <text evidence="1">Belongs to the peptidase U62 family.</text>
</comment>
<dbReference type="InterPro" id="IPR025502">
    <property type="entry name" value="TldD"/>
</dbReference>
<dbReference type="Proteomes" id="UP000886758">
    <property type="component" value="Unassembled WGS sequence"/>
</dbReference>
<dbReference type="Gene3D" id="3.30.2290.10">
    <property type="entry name" value="PmbA/TldD superfamily"/>
    <property type="match status" value="1"/>
</dbReference>
<dbReference type="EMBL" id="DVLF01000171">
    <property type="protein sequence ID" value="HIT50445.1"/>
    <property type="molecule type" value="Genomic_DNA"/>
</dbReference>
<feature type="domain" description="Metalloprotease TldD/E N-terminal" evidence="5">
    <location>
        <begin position="22"/>
        <end position="80"/>
    </location>
</feature>
<dbReference type="InterPro" id="IPR051463">
    <property type="entry name" value="Peptidase_U62_metallo"/>
</dbReference>
<dbReference type="InterPro" id="IPR036059">
    <property type="entry name" value="TldD/PmbA_sf"/>
</dbReference>
<dbReference type="GO" id="GO:0008237">
    <property type="term" value="F:metallopeptidase activity"/>
    <property type="evidence" value="ECO:0007669"/>
    <property type="project" value="UniProtKB-KW"/>
</dbReference>
<evidence type="ECO:0000256" key="1">
    <source>
        <dbReference type="ARBA" id="ARBA00005836"/>
    </source>
</evidence>
<dbReference type="GO" id="GO:0006508">
    <property type="term" value="P:proteolysis"/>
    <property type="evidence" value="ECO:0007669"/>
    <property type="project" value="UniProtKB-KW"/>
</dbReference>
<protein>
    <submittedName>
        <fullName evidence="8">TldD/PmbA family protein</fullName>
    </submittedName>
</protein>
<reference evidence="8" key="2">
    <citation type="journal article" date="2021" name="PeerJ">
        <title>Extensive microbial diversity within the chicken gut microbiome revealed by metagenomics and culture.</title>
        <authorList>
            <person name="Gilroy R."/>
            <person name="Ravi A."/>
            <person name="Getino M."/>
            <person name="Pursley I."/>
            <person name="Horton D.L."/>
            <person name="Alikhan N.F."/>
            <person name="Baker D."/>
            <person name="Gharbi K."/>
            <person name="Hall N."/>
            <person name="Watson M."/>
            <person name="Adriaenssens E.M."/>
            <person name="Foster-Nyarko E."/>
            <person name="Jarju S."/>
            <person name="Secka A."/>
            <person name="Antonio M."/>
            <person name="Oren A."/>
            <person name="Chaudhuri R.R."/>
            <person name="La Ragione R."/>
            <person name="Hildebrand F."/>
            <person name="Pallen M.J."/>
        </authorList>
    </citation>
    <scope>NUCLEOTIDE SEQUENCE</scope>
    <source>
        <strain evidence="8">ChiW17-6978</strain>
    </source>
</reference>
<dbReference type="PANTHER" id="PTHR30624:SF4">
    <property type="entry name" value="METALLOPROTEASE TLDD"/>
    <property type="match status" value="1"/>
</dbReference>
<dbReference type="Pfam" id="PF19289">
    <property type="entry name" value="PmbA_TldD_3rd"/>
    <property type="match status" value="1"/>
</dbReference>
<keyword evidence="4" id="KW-0482">Metalloprotease</keyword>
<evidence type="ECO:0000259" key="5">
    <source>
        <dbReference type="Pfam" id="PF01523"/>
    </source>
</evidence>